<keyword evidence="3 5" id="KW-0808">Transferase</keyword>
<accession>A0A3S0ILP2</accession>
<dbReference type="PANTHER" id="PTHR43691:SF11">
    <property type="entry name" value="FI09636P-RELATED"/>
    <property type="match status" value="1"/>
</dbReference>
<comment type="subunit">
    <text evidence="5">Homohexamer; trimer of homodimers.</text>
</comment>
<dbReference type="PROSITE" id="PS01232">
    <property type="entry name" value="PNP_UDP_1"/>
    <property type="match status" value="1"/>
</dbReference>
<feature type="active site" description="Proton donor" evidence="5">
    <location>
        <position position="204"/>
    </location>
</feature>
<dbReference type="NCBIfam" id="TIGR00107">
    <property type="entry name" value="deoD"/>
    <property type="match status" value="1"/>
</dbReference>
<name>A0A3S0ILP2_9GAMM</name>
<dbReference type="Proteomes" id="UP000267448">
    <property type="component" value="Unassembled WGS sequence"/>
</dbReference>
<evidence type="ECO:0000259" key="6">
    <source>
        <dbReference type="Pfam" id="PF01048"/>
    </source>
</evidence>
<reference evidence="7 8" key="1">
    <citation type="submission" date="2018-12" db="EMBL/GenBank/DDBJ databases">
        <authorList>
            <person name="Yu L."/>
        </authorList>
    </citation>
    <scope>NUCLEOTIDE SEQUENCE [LARGE SCALE GENOMIC DNA]</scope>
    <source>
        <strain evidence="7 8">HAW-EB2</strain>
    </source>
</reference>
<feature type="binding site" description="in other chain" evidence="5">
    <location>
        <begin position="179"/>
        <end position="181"/>
    </location>
    <ligand>
        <name>a purine D-ribonucleoside</name>
        <dbReference type="ChEBI" id="CHEBI:142355"/>
        <note>ligand shared between dimeric partners</note>
    </ligand>
</feature>
<dbReference type="GO" id="GO:0004731">
    <property type="term" value="F:purine-nucleoside phosphorylase activity"/>
    <property type="evidence" value="ECO:0007669"/>
    <property type="project" value="UniProtKB-UniRule"/>
</dbReference>
<feature type="binding site" evidence="5">
    <location>
        <position position="43"/>
    </location>
    <ligand>
        <name>phosphate</name>
        <dbReference type="ChEBI" id="CHEBI:43474"/>
        <note>ligand shared between dimeric partners</note>
    </ligand>
</feature>
<comment type="catalytic activity">
    <reaction evidence="4">
        <text>uridine + phosphate = alpha-D-ribose 1-phosphate + uracil</text>
        <dbReference type="Rhea" id="RHEA:24388"/>
        <dbReference type="ChEBI" id="CHEBI:16704"/>
        <dbReference type="ChEBI" id="CHEBI:17568"/>
        <dbReference type="ChEBI" id="CHEBI:43474"/>
        <dbReference type="ChEBI" id="CHEBI:57720"/>
        <dbReference type="EC" id="2.4.2.3"/>
    </reaction>
</comment>
<feature type="binding site" description="in other chain" evidence="5">
    <location>
        <begin position="87"/>
        <end position="90"/>
    </location>
    <ligand>
        <name>phosphate</name>
        <dbReference type="ChEBI" id="CHEBI:43474"/>
        <note>ligand shared between dimeric partners</note>
    </ligand>
</feature>
<evidence type="ECO:0000256" key="5">
    <source>
        <dbReference type="HAMAP-Rule" id="MF_01627"/>
    </source>
</evidence>
<dbReference type="RefSeq" id="WP_126521183.1">
    <property type="nucleotide sequence ID" value="NZ_RXNU01000008.1"/>
</dbReference>
<feature type="binding site" evidence="5">
    <location>
        <position position="4"/>
    </location>
    <ligand>
        <name>a purine D-ribonucleoside</name>
        <dbReference type="ChEBI" id="CHEBI:142355"/>
        <note>ligand shared between dimeric partners</note>
    </ligand>
</feature>
<organism evidence="7 8">
    <name type="scientific">Shewanella canadensis</name>
    <dbReference type="NCBI Taxonomy" id="271096"/>
    <lineage>
        <taxon>Bacteria</taxon>
        <taxon>Pseudomonadati</taxon>
        <taxon>Pseudomonadota</taxon>
        <taxon>Gammaproteobacteria</taxon>
        <taxon>Alteromonadales</taxon>
        <taxon>Shewanellaceae</taxon>
        <taxon>Shewanella</taxon>
    </lineage>
</organism>
<evidence type="ECO:0000313" key="8">
    <source>
        <dbReference type="Proteomes" id="UP000267448"/>
    </source>
</evidence>
<comment type="catalytic activity">
    <reaction evidence="5">
        <text>a purine D-ribonucleoside + phosphate = a purine nucleobase + alpha-D-ribose 1-phosphate</text>
        <dbReference type="Rhea" id="RHEA:19805"/>
        <dbReference type="ChEBI" id="CHEBI:26386"/>
        <dbReference type="ChEBI" id="CHEBI:43474"/>
        <dbReference type="ChEBI" id="CHEBI:57720"/>
        <dbReference type="ChEBI" id="CHEBI:142355"/>
        <dbReference type="EC" id="2.4.2.1"/>
    </reaction>
</comment>
<dbReference type="InterPro" id="IPR035994">
    <property type="entry name" value="Nucleoside_phosphorylase_sf"/>
</dbReference>
<gene>
    <name evidence="5 7" type="primary">deoD</name>
    <name evidence="7" type="ORF">EKG38_15730</name>
</gene>
<dbReference type="PANTHER" id="PTHR43691">
    <property type="entry name" value="URIDINE PHOSPHORYLASE"/>
    <property type="match status" value="1"/>
</dbReference>
<evidence type="ECO:0000313" key="7">
    <source>
        <dbReference type="EMBL" id="RTR38013.1"/>
    </source>
</evidence>
<dbReference type="OrthoDB" id="9782889at2"/>
<keyword evidence="8" id="KW-1185">Reference proteome</keyword>
<evidence type="ECO:0000256" key="2">
    <source>
        <dbReference type="ARBA" id="ARBA00022676"/>
    </source>
</evidence>
<dbReference type="GO" id="GO:0006152">
    <property type="term" value="P:purine nucleoside catabolic process"/>
    <property type="evidence" value="ECO:0007669"/>
    <property type="project" value="TreeGrafter"/>
</dbReference>
<feature type="binding site" description="in other chain" evidence="5">
    <location>
        <position position="24"/>
    </location>
    <ligand>
        <name>phosphate</name>
        <dbReference type="ChEBI" id="CHEBI:43474"/>
        <note>ligand shared between dimeric partners</note>
    </ligand>
</feature>
<dbReference type="Gene3D" id="3.40.50.1580">
    <property type="entry name" value="Nucleoside phosphorylase domain"/>
    <property type="match status" value="1"/>
</dbReference>
<dbReference type="GO" id="GO:0005829">
    <property type="term" value="C:cytosol"/>
    <property type="evidence" value="ECO:0007669"/>
    <property type="project" value="TreeGrafter"/>
</dbReference>
<dbReference type="EMBL" id="RXNU01000008">
    <property type="protein sequence ID" value="RTR38013.1"/>
    <property type="molecule type" value="Genomic_DNA"/>
</dbReference>
<dbReference type="AlphaFoldDB" id="A0A3S0ILP2"/>
<dbReference type="InterPro" id="IPR018016">
    <property type="entry name" value="Nucleoside_phosphorylase_CS"/>
</dbReference>
<comment type="function">
    <text evidence="5">Catalyzes the reversible phosphorolytic breakdown of the N-glycosidic bond in the beta-(deoxy)ribonucleoside molecules, with the formation of the corresponding free purine bases and pentose-1-phosphate.</text>
</comment>
<dbReference type="CDD" id="cd09006">
    <property type="entry name" value="PNP_EcPNPI-like"/>
    <property type="match status" value="1"/>
</dbReference>
<keyword evidence="2 5" id="KW-0328">Glycosyltransferase</keyword>
<dbReference type="Pfam" id="PF01048">
    <property type="entry name" value="PNP_UDP_1"/>
    <property type="match status" value="1"/>
</dbReference>
<comment type="catalytic activity">
    <reaction evidence="5">
        <text>a purine 2'-deoxy-D-ribonucleoside + phosphate = a purine nucleobase + 2-deoxy-alpha-D-ribose 1-phosphate</text>
        <dbReference type="Rhea" id="RHEA:36431"/>
        <dbReference type="ChEBI" id="CHEBI:26386"/>
        <dbReference type="ChEBI" id="CHEBI:43474"/>
        <dbReference type="ChEBI" id="CHEBI:57259"/>
        <dbReference type="ChEBI" id="CHEBI:142361"/>
        <dbReference type="EC" id="2.4.2.1"/>
    </reaction>
</comment>
<dbReference type="SUPFAM" id="SSF53167">
    <property type="entry name" value="Purine and uridine phosphorylases"/>
    <property type="match status" value="1"/>
</dbReference>
<comment type="similarity">
    <text evidence="1 5">Belongs to the PNP/UDP phosphorylase family.</text>
</comment>
<dbReference type="GO" id="GO:0004850">
    <property type="term" value="F:uridine phosphorylase activity"/>
    <property type="evidence" value="ECO:0007669"/>
    <property type="project" value="UniProtKB-EC"/>
</dbReference>
<feature type="domain" description="Nucleoside phosphorylase" evidence="6">
    <location>
        <begin position="15"/>
        <end position="222"/>
    </location>
</feature>
<comment type="caution">
    <text evidence="7">The sequence shown here is derived from an EMBL/GenBank/DDBJ whole genome shotgun (WGS) entry which is preliminary data.</text>
</comment>
<sequence length="235" mass="25826">MTPHINASLNDIAEIVLMPGDPLRAKYIAENYLEDARQVSDVRNMLAFTGFYKGVRISVMGHGMGIPSVSIYAHELIHEYSAKKLIRVGSCGGVAEDINLRDIIVVNAASTGSGTNRARFAGYDYASVPDFELLKSCWQTADELHTKVRFGGIFTNDFFYGDPDNLLPALQKMNILAMDMESAALFAIAAENRVQALSIVTVSDHVIKGGEMSVLERQTTFNQMMVLALETAIRD</sequence>
<dbReference type="InterPro" id="IPR000845">
    <property type="entry name" value="Nucleoside_phosphorylase_d"/>
</dbReference>
<evidence type="ECO:0000256" key="1">
    <source>
        <dbReference type="ARBA" id="ARBA00010456"/>
    </source>
</evidence>
<proteinExistence type="inferred from homology"/>
<feature type="binding site" description="in other chain" evidence="5">
    <location>
        <position position="20"/>
    </location>
    <ligand>
        <name>phosphate</name>
        <dbReference type="ChEBI" id="CHEBI:43474"/>
        <note>ligand shared between dimeric partners</note>
    </ligand>
</feature>
<dbReference type="NCBIfam" id="NF004489">
    <property type="entry name" value="PRK05819.1"/>
    <property type="match status" value="1"/>
</dbReference>
<protein>
    <recommendedName>
        <fullName evidence="5">Purine nucleoside phosphorylase DeoD-type</fullName>
        <shortName evidence="5">PNP</shortName>
        <ecNumber evidence="5">2.4.2.1</ecNumber>
    </recommendedName>
</protein>
<evidence type="ECO:0000256" key="3">
    <source>
        <dbReference type="ARBA" id="ARBA00022679"/>
    </source>
</evidence>
<dbReference type="InterPro" id="IPR004402">
    <property type="entry name" value="DeoD-type"/>
</dbReference>
<dbReference type="HAMAP" id="MF_01627">
    <property type="entry name" value="Pur_nucleosid_phosp"/>
    <property type="match status" value="1"/>
</dbReference>
<dbReference type="EC" id="2.4.2.1" evidence="5"/>
<feature type="site" description="Important for catalytic activity" evidence="5">
    <location>
        <position position="217"/>
    </location>
</feature>
<evidence type="ECO:0000256" key="4">
    <source>
        <dbReference type="ARBA" id="ARBA00048447"/>
    </source>
</evidence>
<feature type="binding site" description="in other chain" evidence="5">
    <location>
        <begin position="203"/>
        <end position="204"/>
    </location>
    <ligand>
        <name>a purine D-ribonucleoside</name>
        <dbReference type="ChEBI" id="CHEBI:142355"/>
        <note>ligand shared between dimeric partners</note>
    </ligand>
</feature>